<sequence length="160" mass="18251">MNQMEFDHQAVAYWISPKGKILGLSEWETHIKKVIENPAAFGYTKENIQAIYDSYHELLGTENAAREEIMKDLLNSGWIRIRNNGSFYTIQIAKLSKNSKDYIFDWAANLISWVGPLTGVLIKTNTETLNYSITEVVNGKLVKNIKGRKRIQPVGTVFDL</sequence>
<dbReference type="Proteomes" id="UP000009223">
    <property type="component" value="Chromosome"/>
</dbReference>
<accession>F5YL35</accession>
<dbReference type="OrthoDB" id="5523363at2"/>
<dbReference type="KEGG" id="tpi:TREPR_1898"/>
<dbReference type="EMBL" id="CP001843">
    <property type="protein sequence ID" value="AEF86586.1"/>
    <property type="molecule type" value="Genomic_DNA"/>
</dbReference>
<evidence type="ECO:0000313" key="1">
    <source>
        <dbReference type="EMBL" id="AEF86586.1"/>
    </source>
</evidence>
<protein>
    <submittedName>
        <fullName evidence="1">Uncharacterized protein</fullName>
    </submittedName>
</protein>
<reference evidence="2" key="1">
    <citation type="submission" date="2009-12" db="EMBL/GenBank/DDBJ databases">
        <title>Complete sequence of Treponema primitia strain ZAS-2.</title>
        <authorList>
            <person name="Tetu S.G."/>
            <person name="Matson E."/>
            <person name="Ren Q."/>
            <person name="Seshadri R."/>
            <person name="Elbourne L."/>
            <person name="Hassan K.A."/>
            <person name="Durkin A."/>
            <person name="Radune D."/>
            <person name="Mohamoud Y."/>
            <person name="Shay R."/>
            <person name="Jin S."/>
            <person name="Zhang X."/>
            <person name="Lucey K."/>
            <person name="Ballor N.R."/>
            <person name="Ottesen E."/>
            <person name="Rosenthal R."/>
            <person name="Allen A."/>
            <person name="Leadbetter J.R."/>
            <person name="Paulsen I.T."/>
        </authorList>
    </citation>
    <scope>NUCLEOTIDE SEQUENCE [LARGE SCALE GENOMIC DNA]</scope>
    <source>
        <strain evidence="2">ATCC BAA-887 / DSM 12427 / ZAS-2</strain>
    </source>
</reference>
<name>F5YL35_TREPZ</name>
<dbReference type="HOGENOM" id="CLU_1651418_0_0_12"/>
<organism evidence="1 2">
    <name type="scientific">Treponema primitia (strain ATCC BAA-887 / DSM 12427 / ZAS-2)</name>
    <dbReference type="NCBI Taxonomy" id="545694"/>
    <lineage>
        <taxon>Bacteria</taxon>
        <taxon>Pseudomonadati</taxon>
        <taxon>Spirochaetota</taxon>
        <taxon>Spirochaetia</taxon>
        <taxon>Spirochaetales</taxon>
        <taxon>Treponemataceae</taxon>
        <taxon>Treponema</taxon>
    </lineage>
</organism>
<gene>
    <name evidence="1" type="ordered locus">TREPR_1898</name>
</gene>
<proteinExistence type="predicted"/>
<dbReference type="AlphaFoldDB" id="F5YL35"/>
<reference evidence="1 2" key="2">
    <citation type="journal article" date="2011" name="ISME J.">
        <title>RNA-seq reveals cooperative metabolic interactions between two termite-gut spirochete species in co-culture.</title>
        <authorList>
            <person name="Rosenthal A.Z."/>
            <person name="Matson E.G."/>
            <person name="Eldar A."/>
            <person name="Leadbetter J.R."/>
        </authorList>
    </citation>
    <scope>NUCLEOTIDE SEQUENCE [LARGE SCALE GENOMIC DNA]</scope>
    <source>
        <strain evidence="2">ATCC BAA-887 / DSM 12427 / ZAS-2</strain>
    </source>
</reference>
<evidence type="ECO:0000313" key="2">
    <source>
        <dbReference type="Proteomes" id="UP000009223"/>
    </source>
</evidence>
<keyword evidence="2" id="KW-1185">Reference proteome</keyword>
<dbReference type="STRING" id="545694.TREPR_1898"/>
<dbReference type="RefSeq" id="WP_015708247.1">
    <property type="nucleotide sequence ID" value="NC_015578.1"/>
</dbReference>